<dbReference type="InterPro" id="IPR004381">
    <property type="entry name" value="Glycerate_kinase"/>
</dbReference>
<name>A0ABW0W059_9BACL</name>
<dbReference type="NCBIfam" id="TIGR00045">
    <property type="entry name" value="glycerate kinase"/>
    <property type="match status" value="1"/>
</dbReference>
<dbReference type="InterPro" id="IPR036129">
    <property type="entry name" value="Glycerate_kinase_sf"/>
</dbReference>
<comment type="caution">
    <text evidence="5">The sequence shown here is derived from an EMBL/GenBank/DDBJ whole genome shotgun (WGS) entry which is preliminary data.</text>
</comment>
<organism evidence="5 6">
    <name type="scientific">Paenibacillus solisilvae</name>
    <dbReference type="NCBI Taxonomy" id="2486751"/>
    <lineage>
        <taxon>Bacteria</taxon>
        <taxon>Bacillati</taxon>
        <taxon>Bacillota</taxon>
        <taxon>Bacilli</taxon>
        <taxon>Bacillales</taxon>
        <taxon>Paenibacillaceae</taxon>
        <taxon>Paenibacillus</taxon>
    </lineage>
</organism>
<sequence length="376" mass="38489">MRFLIAPDSFKESMAAADAASAIQSAVLSVIPEAITDLLPVGDGGEGTLEALVHATGGTRHYLTVTGPLGEPVEACFGMLGDGVTAVVEMAQASGLQLVAPRQRNPLKTTTYGTGELILAALDYPLERLIVMIGGSATNDGGAGMLQALGASLSDSQGQAIGYGGGALRDLKKADFSSLDSRLSALSIRVACDVNNPLLGERGASHVFGPQKGATADRIELLEAGMRHYSEVLSESTGQSIDVPGAGAAGGLGGALLLCGGTLMSGIDIVLDTLGFDDKLAAADYVITGEGRIDDQTPDGKVIAGIARRAGAAGVPVLAFAGSVKPGYEDLYALAKLSVHSITPYPCTLEEALRSGKSNLMHAAQNIIRLLQFTKP</sequence>
<proteinExistence type="inferred from homology"/>
<dbReference type="InterPro" id="IPR018193">
    <property type="entry name" value="Glyc_kinase_flavodox-like_fold"/>
</dbReference>
<gene>
    <name evidence="5" type="ORF">ACFPYJ_16220</name>
</gene>
<dbReference type="PIRSF" id="PIRSF006078">
    <property type="entry name" value="GlxK"/>
    <property type="match status" value="1"/>
</dbReference>
<comment type="similarity">
    <text evidence="1 4">Belongs to the glycerate kinase type-1 family.</text>
</comment>
<dbReference type="PANTHER" id="PTHR21599">
    <property type="entry name" value="GLYCERATE KINASE"/>
    <property type="match status" value="1"/>
</dbReference>
<evidence type="ECO:0000256" key="1">
    <source>
        <dbReference type="ARBA" id="ARBA00006284"/>
    </source>
</evidence>
<protein>
    <submittedName>
        <fullName evidence="5">Glycerate kinase</fullName>
    </submittedName>
</protein>
<evidence type="ECO:0000256" key="3">
    <source>
        <dbReference type="ARBA" id="ARBA00022777"/>
    </source>
</evidence>
<dbReference type="Proteomes" id="UP001596047">
    <property type="component" value="Unassembled WGS sequence"/>
</dbReference>
<accession>A0ABW0W059</accession>
<evidence type="ECO:0000256" key="2">
    <source>
        <dbReference type="ARBA" id="ARBA00022679"/>
    </source>
</evidence>
<dbReference type="InterPro" id="IPR018197">
    <property type="entry name" value="Glycerate_kinase_RE-like"/>
</dbReference>
<dbReference type="GO" id="GO:0016301">
    <property type="term" value="F:kinase activity"/>
    <property type="evidence" value="ECO:0007669"/>
    <property type="project" value="UniProtKB-KW"/>
</dbReference>
<dbReference type="SUPFAM" id="SSF110738">
    <property type="entry name" value="Glycerate kinase I"/>
    <property type="match status" value="1"/>
</dbReference>
<evidence type="ECO:0000313" key="5">
    <source>
        <dbReference type="EMBL" id="MFC5650642.1"/>
    </source>
</evidence>
<dbReference type="PANTHER" id="PTHR21599:SF0">
    <property type="entry name" value="GLYCERATE KINASE"/>
    <property type="match status" value="1"/>
</dbReference>
<reference evidence="6" key="1">
    <citation type="journal article" date="2019" name="Int. J. Syst. Evol. Microbiol.">
        <title>The Global Catalogue of Microorganisms (GCM) 10K type strain sequencing project: providing services to taxonomists for standard genome sequencing and annotation.</title>
        <authorList>
            <consortium name="The Broad Institute Genomics Platform"/>
            <consortium name="The Broad Institute Genome Sequencing Center for Infectious Disease"/>
            <person name="Wu L."/>
            <person name="Ma J."/>
        </authorList>
    </citation>
    <scope>NUCLEOTIDE SEQUENCE [LARGE SCALE GENOMIC DNA]</scope>
    <source>
        <strain evidence="6">CGMCC 1.3240</strain>
    </source>
</reference>
<dbReference type="RefSeq" id="WP_379189218.1">
    <property type="nucleotide sequence ID" value="NZ_JBHSOW010000060.1"/>
</dbReference>
<keyword evidence="2 4" id="KW-0808">Transferase</keyword>
<evidence type="ECO:0000313" key="6">
    <source>
        <dbReference type="Proteomes" id="UP001596047"/>
    </source>
</evidence>
<keyword evidence="3 4" id="KW-0418">Kinase</keyword>
<dbReference type="Gene3D" id="3.40.50.10350">
    <property type="entry name" value="Glycerate kinase, domain 1"/>
    <property type="match status" value="1"/>
</dbReference>
<dbReference type="Pfam" id="PF02595">
    <property type="entry name" value="Gly_kinase"/>
    <property type="match status" value="1"/>
</dbReference>
<dbReference type="EMBL" id="JBHSOW010000060">
    <property type="protein sequence ID" value="MFC5650642.1"/>
    <property type="molecule type" value="Genomic_DNA"/>
</dbReference>
<evidence type="ECO:0000256" key="4">
    <source>
        <dbReference type="PIRNR" id="PIRNR006078"/>
    </source>
</evidence>
<keyword evidence="6" id="KW-1185">Reference proteome</keyword>
<dbReference type="Gene3D" id="3.90.1510.10">
    <property type="entry name" value="Glycerate kinase, domain 2"/>
    <property type="match status" value="1"/>
</dbReference>